<reference evidence="1 2" key="1">
    <citation type="submission" date="2015-11" db="EMBL/GenBank/DDBJ databases">
        <title>Genomic analysis of 38 Legionella species identifies large and diverse effector repertoires.</title>
        <authorList>
            <person name="Burstein D."/>
            <person name="Amaro F."/>
            <person name="Zusman T."/>
            <person name="Lifshitz Z."/>
            <person name="Cohen O."/>
            <person name="Gilbert J.A."/>
            <person name="Pupko T."/>
            <person name="Shuman H.A."/>
            <person name="Segal G."/>
        </authorList>
    </citation>
    <scope>NUCLEOTIDE SEQUENCE [LARGE SCALE GENOMIC DNA]</scope>
    <source>
        <strain evidence="1 2">ATCC 49505</strain>
    </source>
</reference>
<keyword evidence="2" id="KW-1185">Reference proteome</keyword>
<accession>A0A0W0VJB2</accession>
<comment type="caution">
    <text evidence="1">The sequence shown here is derived from an EMBL/GenBank/DDBJ whole genome shotgun (WGS) entry which is preliminary data.</text>
</comment>
<evidence type="ECO:0000313" key="2">
    <source>
        <dbReference type="Proteomes" id="UP000054997"/>
    </source>
</evidence>
<dbReference type="OrthoDB" id="1550603at2"/>
<proteinExistence type="predicted"/>
<sequence length="82" mass="9610">MTKIDLSHMVPEKIDFNLTDLRNWLVPVMHQMSASKNTRELKEWAVTRIEELRERPADPLPLEAMINKIRNEGIASPELMNR</sequence>
<name>A0A0W0VJB2_9GAMM</name>
<dbReference type="RefSeq" id="WP_058529997.1">
    <property type="nucleotide sequence ID" value="NZ_CAAAHZ010000011.1"/>
</dbReference>
<gene>
    <name evidence="1" type="ORF">Llon_2037</name>
</gene>
<dbReference type="EMBL" id="LNYK01000033">
    <property type="protein sequence ID" value="KTD19865.1"/>
    <property type="molecule type" value="Genomic_DNA"/>
</dbReference>
<evidence type="ECO:0000313" key="1">
    <source>
        <dbReference type="EMBL" id="KTD19865.1"/>
    </source>
</evidence>
<protein>
    <submittedName>
        <fullName evidence="1">Uncharacterized protein</fullName>
    </submittedName>
</protein>
<dbReference type="AlphaFoldDB" id="A0A0W0VJB2"/>
<dbReference type="PATRIC" id="fig|45068.5.peg.2218"/>
<organism evidence="1 2">
    <name type="scientific">Legionella londiniensis</name>
    <dbReference type="NCBI Taxonomy" id="45068"/>
    <lineage>
        <taxon>Bacteria</taxon>
        <taxon>Pseudomonadati</taxon>
        <taxon>Pseudomonadota</taxon>
        <taxon>Gammaproteobacteria</taxon>
        <taxon>Legionellales</taxon>
        <taxon>Legionellaceae</taxon>
        <taxon>Legionella</taxon>
    </lineage>
</organism>
<dbReference type="Proteomes" id="UP000054997">
    <property type="component" value="Unassembled WGS sequence"/>
</dbReference>